<proteinExistence type="inferred from homology"/>
<dbReference type="PANTHER" id="PTHR48228:SF6">
    <property type="entry name" value="L-CARNITINE COA-TRANSFERASE"/>
    <property type="match status" value="1"/>
</dbReference>
<sequence>MPAHWCQQQPRRAGGLSCGIPRSQVPFMTTSPAAMTTSPAARPLDGVRVLEVGQLIAGPFTGSLLAYFGAEVIKVEPPGAGDPIRQWRVVRDGSSLWWHSVGRNKKCITIDLKQPEGRALVKQLAARSDVLVENFRPGTMEQWGLGPDDLKAVNEALIYARISGYGQTGPYANKPGFASVCEGISGFRYVNGFPGEAPVRPNLSIGDTIAALHAALGIALALLAHKQNAQPGQVVDIAIYESMFNLLEAVVPEYSGAGVQREPAGTTVTGIVPTNTYRCRDGKYVVIGGNGDSIYKRLMRTIGRADLADDPQLARNPGRVEREAEIDGAIAHWCAGLNAAQVIALLDEASVPVGPIYSAADMLEDPHFRARGLFEQFEVNGKPLEIPALLPRLAGTPGRTDWTGPAVGSHNAEIFGELLALPEAEQARLRAAGII</sequence>
<dbReference type="InterPro" id="IPR044855">
    <property type="entry name" value="CoA-Trfase_III_dom3_sf"/>
</dbReference>
<evidence type="ECO:0000256" key="2">
    <source>
        <dbReference type="ARBA" id="ARBA00022679"/>
    </source>
</evidence>
<gene>
    <name evidence="3" type="ORF">RCOM_0368390</name>
</gene>
<dbReference type="InParanoid" id="B9T9Z7"/>
<evidence type="ECO:0000313" key="3">
    <source>
        <dbReference type="EMBL" id="EEF27317.1"/>
    </source>
</evidence>
<reference evidence="4" key="1">
    <citation type="journal article" date="2010" name="Nat. Biotechnol.">
        <title>Draft genome sequence of the oilseed species Ricinus communis.</title>
        <authorList>
            <person name="Chan A.P."/>
            <person name="Crabtree J."/>
            <person name="Zhao Q."/>
            <person name="Lorenzi H."/>
            <person name="Orvis J."/>
            <person name="Puiu D."/>
            <person name="Melake-Berhan A."/>
            <person name="Jones K.M."/>
            <person name="Redman J."/>
            <person name="Chen G."/>
            <person name="Cahoon E.B."/>
            <person name="Gedil M."/>
            <person name="Stanke M."/>
            <person name="Haas B.J."/>
            <person name="Wortman J.R."/>
            <person name="Fraser-Liggett C.M."/>
            <person name="Ravel J."/>
            <person name="Rabinowicz P.D."/>
        </authorList>
    </citation>
    <scope>NUCLEOTIDE SEQUENCE [LARGE SCALE GENOMIC DNA]</scope>
    <source>
        <strain evidence="4">cv. Hale</strain>
    </source>
</reference>
<dbReference type="Proteomes" id="UP000008311">
    <property type="component" value="Unassembled WGS sequence"/>
</dbReference>
<dbReference type="Gene3D" id="3.40.50.10540">
    <property type="entry name" value="Crotonobetainyl-coa:carnitine coa-transferase, domain 1"/>
    <property type="match status" value="1"/>
</dbReference>
<keyword evidence="2 3" id="KW-0808">Transferase</keyword>
<protein>
    <submittedName>
        <fullName evidence="3">Alpha methylacyl-CoA racemase, putative</fullName>
        <ecNumber evidence="3">2.8.3.16</ecNumber>
    </submittedName>
</protein>
<comment type="similarity">
    <text evidence="1">Belongs to the CoA-transferase III family.</text>
</comment>
<evidence type="ECO:0000256" key="1">
    <source>
        <dbReference type="ARBA" id="ARBA00008383"/>
    </source>
</evidence>
<dbReference type="PANTHER" id="PTHR48228">
    <property type="entry name" value="SUCCINYL-COA--D-CITRAMALATE COA-TRANSFERASE"/>
    <property type="match status" value="1"/>
</dbReference>
<accession>B9T9Z7</accession>
<dbReference type="AlphaFoldDB" id="B9T9Z7"/>
<dbReference type="eggNOG" id="KOG3957">
    <property type="taxonomic scope" value="Eukaryota"/>
</dbReference>
<dbReference type="InterPro" id="IPR023606">
    <property type="entry name" value="CoA-Trfase_III_dom_1_sf"/>
</dbReference>
<evidence type="ECO:0000313" key="4">
    <source>
        <dbReference type="Proteomes" id="UP000008311"/>
    </source>
</evidence>
<dbReference type="STRING" id="3988.B9T9Z7"/>
<dbReference type="SUPFAM" id="SSF89796">
    <property type="entry name" value="CoA-transferase family III (CaiB/BaiF)"/>
    <property type="match status" value="1"/>
</dbReference>
<dbReference type="InterPro" id="IPR003673">
    <property type="entry name" value="CoA-Trfase_fam_III"/>
</dbReference>
<dbReference type="Gene3D" id="3.30.1540.10">
    <property type="entry name" value="formyl-coa transferase, domain 3"/>
    <property type="match status" value="1"/>
</dbReference>
<dbReference type="GO" id="GO:0033608">
    <property type="term" value="F:formyl-CoA transferase activity"/>
    <property type="evidence" value="ECO:0007669"/>
    <property type="project" value="UniProtKB-EC"/>
</dbReference>
<dbReference type="EC" id="2.8.3.16" evidence="3"/>
<name>B9T9Z7_RICCO</name>
<dbReference type="EMBL" id="EQ975496">
    <property type="protein sequence ID" value="EEF27317.1"/>
    <property type="molecule type" value="Genomic_DNA"/>
</dbReference>
<organism evidence="3 4">
    <name type="scientific">Ricinus communis</name>
    <name type="common">Castor bean</name>
    <dbReference type="NCBI Taxonomy" id="3988"/>
    <lineage>
        <taxon>Eukaryota</taxon>
        <taxon>Viridiplantae</taxon>
        <taxon>Streptophyta</taxon>
        <taxon>Embryophyta</taxon>
        <taxon>Tracheophyta</taxon>
        <taxon>Spermatophyta</taxon>
        <taxon>Magnoliopsida</taxon>
        <taxon>eudicotyledons</taxon>
        <taxon>Gunneridae</taxon>
        <taxon>Pentapetalae</taxon>
        <taxon>rosids</taxon>
        <taxon>fabids</taxon>
        <taxon>Malpighiales</taxon>
        <taxon>Euphorbiaceae</taxon>
        <taxon>Acalyphoideae</taxon>
        <taxon>Acalypheae</taxon>
        <taxon>Ricinus</taxon>
    </lineage>
</organism>
<dbReference type="InterPro" id="IPR050509">
    <property type="entry name" value="CoA-transferase_III"/>
</dbReference>
<dbReference type="Pfam" id="PF02515">
    <property type="entry name" value="CoA_transf_3"/>
    <property type="match status" value="1"/>
</dbReference>
<keyword evidence="4" id="KW-1185">Reference proteome</keyword>